<feature type="region of interest" description="Disordered" evidence="5">
    <location>
        <begin position="1"/>
        <end position="109"/>
    </location>
</feature>
<keyword evidence="1" id="KW-0507">mRNA processing</keyword>
<dbReference type="STRING" id="1169540.A0A0G4EUV5"/>
<proteinExistence type="predicted"/>
<dbReference type="InterPro" id="IPR035979">
    <property type="entry name" value="RBD_domain_sf"/>
</dbReference>
<name>A0A0G4EUV5_VITBC</name>
<dbReference type="InterPro" id="IPR000504">
    <property type="entry name" value="RRM_dom"/>
</dbReference>
<dbReference type="OMA" id="FLRIMQI"/>
<dbReference type="InParanoid" id="A0A0G4EUV5"/>
<dbReference type="AlphaFoldDB" id="A0A0G4EUV5"/>
<feature type="region of interest" description="Disordered" evidence="5">
    <location>
        <begin position="424"/>
        <end position="443"/>
    </location>
</feature>
<feature type="compositionally biased region" description="Basic and acidic residues" evidence="5">
    <location>
        <begin position="1"/>
        <end position="95"/>
    </location>
</feature>
<evidence type="ECO:0000256" key="2">
    <source>
        <dbReference type="ARBA" id="ARBA00022884"/>
    </source>
</evidence>
<accession>A0A0G4EUV5</accession>
<dbReference type="PROSITE" id="PS50102">
    <property type="entry name" value="RRM"/>
    <property type="match status" value="1"/>
</dbReference>
<protein>
    <recommendedName>
        <fullName evidence="6">RRM domain-containing protein</fullName>
    </recommendedName>
</protein>
<evidence type="ECO:0000313" key="7">
    <source>
        <dbReference type="EMBL" id="CEM01816.1"/>
    </source>
</evidence>
<dbReference type="EMBL" id="CDMY01000311">
    <property type="protein sequence ID" value="CEM01816.1"/>
    <property type="molecule type" value="Genomic_DNA"/>
</dbReference>
<gene>
    <name evidence="7" type="ORF">Vbra_13282</name>
</gene>
<dbReference type="PANTHER" id="PTHR23139">
    <property type="entry name" value="RNA-BINDING PROTEIN"/>
    <property type="match status" value="1"/>
</dbReference>
<dbReference type="GO" id="GO:0003723">
    <property type="term" value="F:RNA binding"/>
    <property type="evidence" value="ECO:0007669"/>
    <property type="project" value="UniProtKB-UniRule"/>
</dbReference>
<feature type="domain" description="RRM" evidence="6">
    <location>
        <begin position="152"/>
        <end position="239"/>
    </location>
</feature>
<evidence type="ECO:0000313" key="8">
    <source>
        <dbReference type="Proteomes" id="UP000041254"/>
    </source>
</evidence>
<keyword evidence="8" id="KW-1185">Reference proteome</keyword>
<organism evidence="7 8">
    <name type="scientific">Vitrella brassicaformis (strain CCMP3155)</name>
    <dbReference type="NCBI Taxonomy" id="1169540"/>
    <lineage>
        <taxon>Eukaryota</taxon>
        <taxon>Sar</taxon>
        <taxon>Alveolata</taxon>
        <taxon>Colpodellida</taxon>
        <taxon>Vitrellaceae</taxon>
        <taxon>Vitrella</taxon>
    </lineage>
</organism>
<evidence type="ECO:0000256" key="5">
    <source>
        <dbReference type="SAM" id="MobiDB-lite"/>
    </source>
</evidence>
<dbReference type="VEuPathDB" id="CryptoDB:Vbra_13282"/>
<evidence type="ECO:0000259" key="6">
    <source>
        <dbReference type="PROSITE" id="PS50102"/>
    </source>
</evidence>
<dbReference type="GO" id="GO:0006397">
    <property type="term" value="P:mRNA processing"/>
    <property type="evidence" value="ECO:0007669"/>
    <property type="project" value="UniProtKB-KW"/>
</dbReference>
<dbReference type="OrthoDB" id="10266058at2759"/>
<keyword evidence="2 4" id="KW-0694">RNA-binding</keyword>
<dbReference type="InterPro" id="IPR012677">
    <property type="entry name" value="Nucleotide-bd_a/b_plait_sf"/>
</dbReference>
<feature type="compositionally biased region" description="Low complexity" evidence="5">
    <location>
        <begin position="424"/>
        <end position="434"/>
    </location>
</feature>
<dbReference type="SUPFAM" id="SSF54928">
    <property type="entry name" value="RNA-binding domain, RBD"/>
    <property type="match status" value="1"/>
</dbReference>
<evidence type="ECO:0000256" key="3">
    <source>
        <dbReference type="ARBA" id="ARBA00023187"/>
    </source>
</evidence>
<dbReference type="PhylomeDB" id="A0A0G4EUV5"/>
<dbReference type="Gene3D" id="3.30.70.330">
    <property type="match status" value="2"/>
</dbReference>
<dbReference type="CDD" id="cd12232">
    <property type="entry name" value="RRM3_U2AF65"/>
    <property type="match status" value="1"/>
</dbReference>
<reference evidence="7 8" key="1">
    <citation type="submission" date="2014-11" db="EMBL/GenBank/DDBJ databases">
        <authorList>
            <person name="Zhu J."/>
            <person name="Qi W."/>
            <person name="Song R."/>
        </authorList>
    </citation>
    <scope>NUCLEOTIDE SEQUENCE [LARGE SCALE GENOMIC DNA]</scope>
</reference>
<evidence type="ECO:0000256" key="1">
    <source>
        <dbReference type="ARBA" id="ARBA00022664"/>
    </source>
</evidence>
<dbReference type="SMART" id="SM00360">
    <property type="entry name" value="RRM"/>
    <property type="match status" value="1"/>
</dbReference>
<dbReference type="Proteomes" id="UP000041254">
    <property type="component" value="Unassembled WGS sequence"/>
</dbReference>
<sequence>MPRERSDSRERRGRDRDRERDRRSRSPRDRDDYHGRRGGRDRDYRDRDRDRDRGGDRDRERERGRDRDDRRSDSKQRRSRDDISASRERSRERERQRRRAQQRCMARTAHTNTKNELFWDGFQWVAKTSKLTPTLACGTTTQQQLHSTRKGRRLYIGNLPLHLGLTEAAFQVAFVEEMKRRQLMGQNDDNPVLCVWFAREKGNNYGFIEFASVEDADKSMALDGFLCMGTPIRISRPNDYTQTQQPSEAASNALGVLAQLSAQQLQQRGGVAASGTDLQGLAAAIPAAGGGVAAAVLGAGPLAGTTPYIKINRVVNEEEIEDPDEYDDILSDMKDGCGTHGSVQNAIIITPQLKQRVGALAAPFSAGDVLLQMSSPEEALNTLAKMSGRKYDNRAIAMMLFDPTDWAMHVEPMIAAAKATAAASTNGASPSNNGVPPPPPIAA</sequence>
<keyword evidence="3" id="KW-0508">mRNA splicing</keyword>
<dbReference type="GO" id="GO:0008380">
    <property type="term" value="P:RNA splicing"/>
    <property type="evidence" value="ECO:0007669"/>
    <property type="project" value="UniProtKB-KW"/>
</dbReference>
<evidence type="ECO:0000256" key="4">
    <source>
        <dbReference type="PROSITE-ProRule" id="PRU00176"/>
    </source>
</evidence>